<evidence type="ECO:0000313" key="1">
    <source>
        <dbReference type="EMBL" id="KAK5188163.1"/>
    </source>
</evidence>
<gene>
    <name evidence="1" type="primary">RFG1_2</name>
    <name evidence="1" type="ORF">LTR16_008628</name>
</gene>
<organism evidence="1 2">
    <name type="scientific">Cryomyces antarcticus</name>
    <dbReference type="NCBI Taxonomy" id="329879"/>
    <lineage>
        <taxon>Eukaryota</taxon>
        <taxon>Fungi</taxon>
        <taxon>Dikarya</taxon>
        <taxon>Ascomycota</taxon>
        <taxon>Pezizomycotina</taxon>
        <taxon>Dothideomycetes</taxon>
        <taxon>Dothideomycetes incertae sedis</taxon>
        <taxon>Cryomyces</taxon>
    </lineage>
</organism>
<sequence length="206" mass="23300">MYYTAGTSPSVALPVEPLTDLKAQVQHWIELERQERNTIVGQVEDEALIFTVFFGAWDIRGYAELDKDHARSAVESSIKSLFEQLERSFVPKIVLPRTPDPTFLPRWRTERTGPSAIDTHGEVQNTAVLLVQLWNDYIEQTAERWTKGDIYVPDPNGWMLKHIRANQSYHSGIIDATGAGKKTPVFEEVKAPYTSLPVSENGACVW</sequence>
<name>A0ABR0LK69_9PEZI</name>
<dbReference type="Gene3D" id="3.40.50.1110">
    <property type="entry name" value="SGNH hydrolase"/>
    <property type="match status" value="1"/>
</dbReference>
<keyword evidence="2" id="KW-1185">Reference proteome</keyword>
<comment type="caution">
    <text evidence="1">The sequence shown here is derived from an EMBL/GenBank/DDBJ whole genome shotgun (WGS) entry which is preliminary data.</text>
</comment>
<evidence type="ECO:0000313" key="2">
    <source>
        <dbReference type="Proteomes" id="UP001357485"/>
    </source>
</evidence>
<proteinExistence type="predicted"/>
<dbReference type="Proteomes" id="UP001357485">
    <property type="component" value="Unassembled WGS sequence"/>
</dbReference>
<reference evidence="1 2" key="1">
    <citation type="submission" date="2023-08" db="EMBL/GenBank/DDBJ databases">
        <title>Black Yeasts Isolated from many extreme environments.</title>
        <authorList>
            <person name="Coleine C."/>
            <person name="Stajich J.E."/>
            <person name="Selbmann L."/>
        </authorList>
    </citation>
    <scope>NUCLEOTIDE SEQUENCE [LARGE SCALE GENOMIC DNA]</scope>
    <source>
        <strain evidence="1 2">CCFEE 536</strain>
    </source>
</reference>
<protein>
    <submittedName>
        <fullName evidence="1">Slightly ste11-like protein</fullName>
    </submittedName>
</protein>
<dbReference type="EMBL" id="JAVRRA010018501">
    <property type="protein sequence ID" value="KAK5188163.1"/>
    <property type="molecule type" value="Genomic_DNA"/>
</dbReference>
<dbReference type="InterPro" id="IPR036514">
    <property type="entry name" value="SGNH_hydro_sf"/>
</dbReference>
<accession>A0ABR0LK69</accession>